<comment type="caution">
    <text evidence="1">The sequence shown here is derived from an EMBL/GenBank/DDBJ whole genome shotgun (WGS) entry which is preliminary data.</text>
</comment>
<evidence type="ECO:0000313" key="2">
    <source>
        <dbReference type="Proteomes" id="UP000499080"/>
    </source>
</evidence>
<dbReference type="Proteomes" id="UP000499080">
    <property type="component" value="Unassembled WGS sequence"/>
</dbReference>
<organism evidence="1 2">
    <name type="scientific">Araneus ventricosus</name>
    <name type="common">Orbweaver spider</name>
    <name type="synonym">Epeira ventricosa</name>
    <dbReference type="NCBI Taxonomy" id="182803"/>
    <lineage>
        <taxon>Eukaryota</taxon>
        <taxon>Metazoa</taxon>
        <taxon>Ecdysozoa</taxon>
        <taxon>Arthropoda</taxon>
        <taxon>Chelicerata</taxon>
        <taxon>Arachnida</taxon>
        <taxon>Araneae</taxon>
        <taxon>Araneomorphae</taxon>
        <taxon>Entelegynae</taxon>
        <taxon>Araneoidea</taxon>
        <taxon>Araneidae</taxon>
        <taxon>Araneus</taxon>
    </lineage>
</organism>
<protein>
    <submittedName>
        <fullName evidence="1">Uncharacterized protein</fullName>
    </submittedName>
</protein>
<keyword evidence="2" id="KW-1185">Reference proteome</keyword>
<evidence type="ECO:0000313" key="1">
    <source>
        <dbReference type="EMBL" id="GBN89563.1"/>
    </source>
</evidence>
<gene>
    <name evidence="1" type="ORF">AVEN_179170_1</name>
</gene>
<name>A0A4Y2SPC1_ARAVE</name>
<dbReference type="EMBL" id="BGPR01022849">
    <property type="protein sequence ID" value="GBN89563.1"/>
    <property type="molecule type" value="Genomic_DNA"/>
</dbReference>
<sequence>MNTGVFNGVIRRHELKFHRPVQCIICLLYFNEFPLRHMFERKCSGPSSYREDIGRNLKGCEKLPLVAFNTIEYELSGIVPTNLRCVQKYLLDICTAISSGVGSSI</sequence>
<accession>A0A4Y2SPC1</accession>
<reference evidence="1 2" key="1">
    <citation type="journal article" date="2019" name="Sci. Rep.">
        <title>Orb-weaving spider Araneus ventricosus genome elucidates the spidroin gene catalogue.</title>
        <authorList>
            <person name="Kono N."/>
            <person name="Nakamura H."/>
            <person name="Ohtoshi R."/>
            <person name="Moran D.A.P."/>
            <person name="Shinohara A."/>
            <person name="Yoshida Y."/>
            <person name="Fujiwara M."/>
            <person name="Mori M."/>
            <person name="Tomita M."/>
            <person name="Arakawa K."/>
        </authorList>
    </citation>
    <scope>NUCLEOTIDE SEQUENCE [LARGE SCALE GENOMIC DNA]</scope>
</reference>
<proteinExistence type="predicted"/>
<dbReference type="AlphaFoldDB" id="A0A4Y2SPC1"/>